<keyword evidence="4 6" id="KW-1133">Transmembrane helix</keyword>
<feature type="transmembrane region" description="Helical" evidence="6">
    <location>
        <begin position="34"/>
        <end position="54"/>
    </location>
</feature>
<evidence type="ECO:0000256" key="2">
    <source>
        <dbReference type="ARBA" id="ARBA00007635"/>
    </source>
</evidence>
<reference evidence="8" key="1">
    <citation type="journal article" date="2014" name="Nat. Commun.">
        <title>The emerging biofuel crop Camelina sativa retains a highly undifferentiated hexaploid genome structure.</title>
        <authorList>
            <person name="Kagale S."/>
            <person name="Koh C."/>
            <person name="Nixon J."/>
            <person name="Bollina V."/>
            <person name="Clarke W.E."/>
            <person name="Tuteja R."/>
            <person name="Spillane C."/>
            <person name="Robinson S.J."/>
            <person name="Links M.G."/>
            <person name="Clarke C."/>
            <person name="Higgins E.E."/>
            <person name="Huebert T."/>
            <person name="Sharpe A.G."/>
            <person name="Parkin I.A."/>
        </authorList>
    </citation>
    <scope>NUCLEOTIDE SEQUENCE [LARGE SCALE GENOMIC DNA]</scope>
    <source>
        <strain evidence="8">cv. DH55</strain>
    </source>
</reference>
<evidence type="ECO:0000313" key="9">
    <source>
        <dbReference type="RefSeq" id="XP_010469717.1"/>
    </source>
</evidence>
<evidence type="ECO:0000313" key="8">
    <source>
        <dbReference type="Proteomes" id="UP000694864"/>
    </source>
</evidence>
<evidence type="ECO:0000256" key="6">
    <source>
        <dbReference type="RuleBase" id="RU363077"/>
    </source>
</evidence>
<comment type="subcellular location">
    <subcellularLocation>
        <location evidence="1 6">Membrane</location>
        <topology evidence="1 6">Multi-pass membrane protein</topology>
    </subcellularLocation>
</comment>
<dbReference type="RefSeq" id="XP_010469717.1">
    <property type="nucleotide sequence ID" value="XM_010471415.1"/>
</dbReference>
<feature type="transmembrane region" description="Helical" evidence="6">
    <location>
        <begin position="6"/>
        <end position="22"/>
    </location>
</feature>
<evidence type="ECO:0000256" key="4">
    <source>
        <dbReference type="ARBA" id="ARBA00022989"/>
    </source>
</evidence>
<dbReference type="PANTHER" id="PTHR31218">
    <property type="entry name" value="WAT1-RELATED PROTEIN"/>
    <property type="match status" value="1"/>
</dbReference>
<evidence type="ECO:0000256" key="3">
    <source>
        <dbReference type="ARBA" id="ARBA00022692"/>
    </source>
</evidence>
<dbReference type="SUPFAM" id="SSF103481">
    <property type="entry name" value="Multidrug resistance efflux transporter EmrE"/>
    <property type="match status" value="1"/>
</dbReference>
<organism evidence="8 9">
    <name type="scientific">Camelina sativa</name>
    <name type="common">False flax</name>
    <name type="synonym">Myagrum sativum</name>
    <dbReference type="NCBI Taxonomy" id="90675"/>
    <lineage>
        <taxon>Eukaryota</taxon>
        <taxon>Viridiplantae</taxon>
        <taxon>Streptophyta</taxon>
        <taxon>Embryophyta</taxon>
        <taxon>Tracheophyta</taxon>
        <taxon>Spermatophyta</taxon>
        <taxon>Magnoliopsida</taxon>
        <taxon>eudicotyledons</taxon>
        <taxon>Gunneridae</taxon>
        <taxon>Pentapetalae</taxon>
        <taxon>rosids</taxon>
        <taxon>malvids</taxon>
        <taxon>Brassicales</taxon>
        <taxon>Brassicaceae</taxon>
        <taxon>Camelineae</taxon>
        <taxon>Camelina</taxon>
    </lineage>
</organism>
<evidence type="ECO:0000256" key="5">
    <source>
        <dbReference type="ARBA" id="ARBA00023136"/>
    </source>
</evidence>
<dbReference type="InterPro" id="IPR000620">
    <property type="entry name" value="EamA_dom"/>
</dbReference>
<keyword evidence="5 6" id="KW-0472">Membrane</keyword>
<reference evidence="9" key="2">
    <citation type="submission" date="2025-08" db="UniProtKB">
        <authorList>
            <consortium name="RefSeq"/>
        </authorList>
    </citation>
    <scope>IDENTIFICATION</scope>
    <source>
        <tissue evidence="9">Leaf</tissue>
    </source>
</reference>
<keyword evidence="3 6" id="KW-0812">Transmembrane</keyword>
<sequence>MDSGTLAAVYSGVVCSGMAYYIQSIVIRERGPVFTTSFSPMCMIITAFLGVLVLAEKIHLGSIIGAIFIVFGLYCVVWGKAKDEVISVEEKTGLQELPITNISTKTEGIGGIPIAVDKGVANNT</sequence>
<proteinExistence type="inferred from homology"/>
<evidence type="ECO:0000256" key="1">
    <source>
        <dbReference type="ARBA" id="ARBA00004141"/>
    </source>
</evidence>
<dbReference type="Pfam" id="PF00892">
    <property type="entry name" value="EamA"/>
    <property type="match status" value="1"/>
</dbReference>
<keyword evidence="8" id="KW-1185">Reference proteome</keyword>
<evidence type="ECO:0000259" key="7">
    <source>
        <dbReference type="Pfam" id="PF00892"/>
    </source>
</evidence>
<dbReference type="InterPro" id="IPR037185">
    <property type="entry name" value="EmrE-like"/>
</dbReference>
<comment type="caution">
    <text evidence="6">Lacks conserved residue(s) required for the propagation of feature annotation.</text>
</comment>
<dbReference type="GeneID" id="104749729"/>
<dbReference type="Proteomes" id="UP000694864">
    <property type="component" value="Chromosome 2"/>
</dbReference>
<gene>
    <name evidence="9" type="primary">LOC104749729</name>
</gene>
<dbReference type="InterPro" id="IPR030184">
    <property type="entry name" value="WAT1-related"/>
</dbReference>
<accession>A0ABM0WDZ7</accession>
<protein>
    <recommendedName>
        <fullName evidence="6">WAT1-related protein</fullName>
    </recommendedName>
</protein>
<comment type="similarity">
    <text evidence="2 6">Belongs to the drug/metabolite transporter (DMT) superfamily. Plant drug/metabolite exporter (P-DME) (TC 2.A.7.4) family.</text>
</comment>
<feature type="domain" description="EamA" evidence="7">
    <location>
        <begin position="5"/>
        <end position="77"/>
    </location>
</feature>
<feature type="transmembrane region" description="Helical" evidence="6">
    <location>
        <begin position="60"/>
        <end position="79"/>
    </location>
</feature>
<name>A0ABM0WDZ7_CAMSA</name>